<keyword evidence="1" id="KW-1185">Reference proteome</keyword>
<accession>A0A915JWJ5</accession>
<protein>
    <submittedName>
        <fullName evidence="2">Uncharacterized protein</fullName>
    </submittedName>
</protein>
<evidence type="ECO:0000313" key="1">
    <source>
        <dbReference type="Proteomes" id="UP000887565"/>
    </source>
</evidence>
<organism evidence="1 2">
    <name type="scientific">Romanomermis culicivorax</name>
    <name type="common">Nematode worm</name>
    <dbReference type="NCBI Taxonomy" id="13658"/>
    <lineage>
        <taxon>Eukaryota</taxon>
        <taxon>Metazoa</taxon>
        <taxon>Ecdysozoa</taxon>
        <taxon>Nematoda</taxon>
        <taxon>Enoplea</taxon>
        <taxon>Dorylaimia</taxon>
        <taxon>Mermithida</taxon>
        <taxon>Mermithoidea</taxon>
        <taxon>Mermithidae</taxon>
        <taxon>Romanomermis</taxon>
    </lineage>
</organism>
<name>A0A915JWJ5_ROMCU</name>
<dbReference type="WBParaSite" id="nRc.2.0.1.t30696-RA">
    <property type="protein sequence ID" value="nRc.2.0.1.t30696-RA"/>
    <property type="gene ID" value="nRc.2.0.1.g30696"/>
</dbReference>
<proteinExistence type="predicted"/>
<dbReference type="AlphaFoldDB" id="A0A915JWJ5"/>
<reference evidence="2" key="1">
    <citation type="submission" date="2022-11" db="UniProtKB">
        <authorList>
            <consortium name="WormBaseParasite"/>
        </authorList>
    </citation>
    <scope>IDENTIFICATION</scope>
</reference>
<dbReference type="Proteomes" id="UP000887565">
    <property type="component" value="Unplaced"/>
</dbReference>
<evidence type="ECO:0000313" key="2">
    <source>
        <dbReference type="WBParaSite" id="nRc.2.0.1.t30696-RA"/>
    </source>
</evidence>
<sequence length="127" mass="14994">MIAVRILCLRQCSQSIPPKHAPLTWEQRFLSQFILDTQRNFPPAKELVQIMLRFSSNPGHPNIIDRKLCNFIWYNVDNAIELMNNVITIFYDKDFEAIINKTLKTAENDNFQLFVELPKNYYALFLL</sequence>